<proteinExistence type="predicted"/>
<evidence type="ECO:0000313" key="1">
    <source>
        <dbReference type="EMBL" id="GCE41999.1"/>
    </source>
</evidence>
<protein>
    <submittedName>
        <fullName evidence="1">Uncharacterized protein</fullName>
    </submittedName>
</protein>
<evidence type="ECO:0000313" key="2">
    <source>
        <dbReference type="Proteomes" id="UP000287519"/>
    </source>
</evidence>
<organism evidence="1 2">
    <name type="scientific">Rhodococcus wratislaviensis</name>
    <name type="common">Tsukamurella wratislaviensis</name>
    <dbReference type="NCBI Taxonomy" id="44752"/>
    <lineage>
        <taxon>Bacteria</taxon>
        <taxon>Bacillati</taxon>
        <taxon>Actinomycetota</taxon>
        <taxon>Actinomycetes</taxon>
        <taxon>Mycobacteriales</taxon>
        <taxon>Nocardiaceae</taxon>
        <taxon>Rhodococcus</taxon>
    </lineage>
</organism>
<name>A0A402CEL6_RHOWR</name>
<dbReference type="EMBL" id="BHYM01000049">
    <property type="protein sequence ID" value="GCE41999.1"/>
    <property type="molecule type" value="Genomic_DNA"/>
</dbReference>
<reference evidence="1 2" key="1">
    <citation type="submission" date="2018-11" db="EMBL/GenBank/DDBJ databases">
        <title>Microbial catabolism of amino acid.</title>
        <authorList>
            <person name="Hibi M."/>
            <person name="Ogawa J."/>
        </authorList>
    </citation>
    <scope>NUCLEOTIDE SEQUENCE [LARGE SCALE GENOMIC DNA]</scope>
    <source>
        <strain evidence="1 2">C31-06</strain>
    </source>
</reference>
<dbReference type="AlphaFoldDB" id="A0A402CEL6"/>
<dbReference type="Proteomes" id="UP000287519">
    <property type="component" value="Unassembled WGS sequence"/>
</dbReference>
<gene>
    <name evidence="1" type="ORF">Rhow_005658</name>
</gene>
<keyword evidence="2" id="KW-1185">Reference proteome</keyword>
<sequence>MVDLGTGSSRVSVVVVEANRRIVFGGSSGCLAVVVVG</sequence>
<comment type="caution">
    <text evidence="1">The sequence shown here is derived from an EMBL/GenBank/DDBJ whole genome shotgun (WGS) entry which is preliminary data.</text>
</comment>
<accession>A0A402CEL6</accession>